<evidence type="ECO:0000313" key="1">
    <source>
        <dbReference type="EMBL" id="GKT42594.1"/>
    </source>
</evidence>
<organism evidence="1 2">
    <name type="scientific">Colletotrichum spaethianum</name>
    <dbReference type="NCBI Taxonomy" id="700344"/>
    <lineage>
        <taxon>Eukaryota</taxon>
        <taxon>Fungi</taxon>
        <taxon>Dikarya</taxon>
        <taxon>Ascomycota</taxon>
        <taxon>Pezizomycotina</taxon>
        <taxon>Sordariomycetes</taxon>
        <taxon>Hypocreomycetidae</taxon>
        <taxon>Glomerellales</taxon>
        <taxon>Glomerellaceae</taxon>
        <taxon>Colletotrichum</taxon>
        <taxon>Colletotrichum spaethianum species complex</taxon>
    </lineage>
</organism>
<dbReference type="RefSeq" id="XP_049124944.1">
    <property type="nucleotide sequence ID" value="XM_049268987.1"/>
</dbReference>
<dbReference type="AlphaFoldDB" id="A0AA37L8G1"/>
<evidence type="ECO:0000313" key="2">
    <source>
        <dbReference type="Proteomes" id="UP001055115"/>
    </source>
</evidence>
<dbReference type="EMBL" id="BQXU01000005">
    <property type="protein sequence ID" value="GKT42594.1"/>
    <property type="molecule type" value="Genomic_DNA"/>
</dbReference>
<gene>
    <name evidence="1" type="ORF">ColSpa_02775</name>
</gene>
<proteinExistence type="predicted"/>
<accession>A0AA37L8G1</accession>
<name>A0AA37L8G1_9PEZI</name>
<sequence length="90" mass="9859">MWDKSISGRSTDASTPTLGAQYPEVGTILGPKSILHTVQFLSFPRLRARCALFTSPNLLLSREDEGSVEFPTYHRSPLLNSSIAENLAVP</sequence>
<protein>
    <submittedName>
        <fullName evidence="1">Uncharacterized protein</fullName>
    </submittedName>
</protein>
<dbReference type="Proteomes" id="UP001055115">
    <property type="component" value="Unassembled WGS sequence"/>
</dbReference>
<comment type="caution">
    <text evidence="1">The sequence shown here is derived from an EMBL/GenBank/DDBJ whole genome shotgun (WGS) entry which is preliminary data.</text>
</comment>
<keyword evidence="2" id="KW-1185">Reference proteome</keyword>
<reference evidence="1 2" key="1">
    <citation type="submission" date="2022-03" db="EMBL/GenBank/DDBJ databases">
        <title>Genome data of Colletotrichum spp.</title>
        <authorList>
            <person name="Utami Y.D."/>
            <person name="Hiruma K."/>
        </authorList>
    </citation>
    <scope>NUCLEOTIDE SEQUENCE [LARGE SCALE GENOMIC DNA]</scope>
    <source>
        <strain evidence="1 2">MAFF 239500</strain>
    </source>
</reference>
<dbReference type="GeneID" id="73323577"/>